<keyword evidence="2" id="KW-1185">Reference proteome</keyword>
<organism evidence="1 2">
    <name type="scientific">Vermiconidia calcicola</name>
    <dbReference type="NCBI Taxonomy" id="1690605"/>
    <lineage>
        <taxon>Eukaryota</taxon>
        <taxon>Fungi</taxon>
        <taxon>Dikarya</taxon>
        <taxon>Ascomycota</taxon>
        <taxon>Pezizomycotina</taxon>
        <taxon>Dothideomycetes</taxon>
        <taxon>Dothideomycetidae</taxon>
        <taxon>Mycosphaerellales</taxon>
        <taxon>Extremaceae</taxon>
        <taxon>Vermiconidia</taxon>
    </lineage>
</organism>
<gene>
    <name evidence="1" type="ORF">LTR37_021276</name>
</gene>
<protein>
    <submittedName>
        <fullName evidence="1">Uncharacterized protein</fullName>
    </submittedName>
</protein>
<sequence length="627" mass="70539">MPNTSINIHIRSASWKALPLADIDRKLTSLGLHLDRDERTMICITCEDSLKSSGEAVSKHLWEKHEVPTGARKGLNAFVRSLGLPDPNKLELRPDGDALTRISLLRLALPHGRKSDRKNWLRDEIRDNLRLQSWTQNGARGYWIVNTSEQTAPSVAPHTSECSPRRHQRVAVLHEEERQRVQDNEHHHLATDTGIDDLALTSNWMRRTGWADTFAGADRQLLSQLADTPARDGFGLHLRECSGKKISSSVEDERRLAAIGHAVDHFFDRCEDTARNTDHSVRCWLRSHVPGRPYKAPFQLPGRDQTKKRYRGLWKSLVYFMARLYRLDAQVREGKLGVRLSKQQRQAIERVWTFSEADSDRTSRDSRLQDLQCSSSSSAADGSGSREENLVAGTVGRGSLRDGMLRRSGRGSRASLMHALPASQEEDEAETRPVLSDENPSDNEYENSDLSSVEDGRNGIDASEEDVGLTLRGRSNKLSSSHSVPTPLEEELADLVGMLSAFLCTKEFADSHSSSTILVYFSGGLGFSAETLTFERPRNYTPKLSALIHCIRLCLLEATLPRFAHPSLHWEARPRTGNLKRLNKVRERYMCLSCQSPMGELLSLRTYGRAISRSDGPSFRVQWSEDS</sequence>
<proteinExistence type="predicted"/>
<reference evidence="1" key="1">
    <citation type="submission" date="2023-07" db="EMBL/GenBank/DDBJ databases">
        <title>Black Yeasts Isolated from many extreme environments.</title>
        <authorList>
            <person name="Coleine C."/>
            <person name="Stajich J.E."/>
            <person name="Selbmann L."/>
        </authorList>
    </citation>
    <scope>NUCLEOTIDE SEQUENCE</scope>
    <source>
        <strain evidence="1">CCFEE 5714</strain>
    </source>
</reference>
<evidence type="ECO:0000313" key="1">
    <source>
        <dbReference type="EMBL" id="KAK3680383.1"/>
    </source>
</evidence>
<accession>A0ACC3M940</accession>
<dbReference type="Proteomes" id="UP001281147">
    <property type="component" value="Unassembled WGS sequence"/>
</dbReference>
<comment type="caution">
    <text evidence="1">The sequence shown here is derived from an EMBL/GenBank/DDBJ whole genome shotgun (WGS) entry which is preliminary data.</text>
</comment>
<evidence type="ECO:0000313" key="2">
    <source>
        <dbReference type="Proteomes" id="UP001281147"/>
    </source>
</evidence>
<name>A0ACC3M940_9PEZI</name>
<dbReference type="EMBL" id="JAUTXU010000462">
    <property type="protein sequence ID" value="KAK3680383.1"/>
    <property type="molecule type" value="Genomic_DNA"/>
</dbReference>